<reference evidence="3 4" key="1">
    <citation type="submission" date="2016-06" db="EMBL/GenBank/DDBJ databases">
        <title>Genome sequence of Tepidimonas fonticaldi PL17.</title>
        <authorList>
            <person name="Pinnaka A.K."/>
        </authorList>
    </citation>
    <scope>NUCLEOTIDE SEQUENCE [LARGE SCALE GENOMIC DNA]</scope>
    <source>
        <strain evidence="3 4">PL17</strain>
    </source>
</reference>
<accession>A0A1A6DUI9</accession>
<dbReference type="PANTHER" id="PTHR35562:SF2">
    <property type="entry name" value="DNA ENDONUCLEASE SMRA-RELATED"/>
    <property type="match status" value="1"/>
</dbReference>
<protein>
    <submittedName>
        <fullName evidence="3">DNA mismatch repair protein MutS</fullName>
    </submittedName>
</protein>
<dbReference type="EMBL" id="LZDH01000056">
    <property type="protein sequence ID" value="OBS30346.1"/>
    <property type="molecule type" value="Genomic_DNA"/>
</dbReference>
<dbReference type="SMART" id="SM00463">
    <property type="entry name" value="SMR"/>
    <property type="match status" value="1"/>
</dbReference>
<name>A0A1A6DUI9_9BURK</name>
<dbReference type="RefSeq" id="WP_068608705.1">
    <property type="nucleotide sequence ID" value="NZ_LZDH01000056.1"/>
</dbReference>
<proteinExistence type="predicted"/>
<dbReference type="InterPro" id="IPR002625">
    <property type="entry name" value="Smr_dom"/>
</dbReference>
<comment type="caution">
    <text evidence="3">The sequence shown here is derived from an EMBL/GenBank/DDBJ whole genome shotgun (WGS) entry which is preliminary data.</text>
</comment>
<dbReference type="SUPFAM" id="SSF160443">
    <property type="entry name" value="SMR domain-like"/>
    <property type="match status" value="1"/>
</dbReference>
<feature type="domain" description="Smr" evidence="2">
    <location>
        <begin position="132"/>
        <end position="213"/>
    </location>
</feature>
<keyword evidence="4" id="KW-1185">Reference proteome</keyword>
<dbReference type="Gene3D" id="3.30.1370.110">
    <property type="match status" value="1"/>
</dbReference>
<evidence type="ECO:0000313" key="4">
    <source>
        <dbReference type="Proteomes" id="UP000091969"/>
    </source>
</evidence>
<dbReference type="AlphaFoldDB" id="A0A1A6DUI9"/>
<dbReference type="Pfam" id="PF01713">
    <property type="entry name" value="Smr"/>
    <property type="match status" value="1"/>
</dbReference>
<gene>
    <name evidence="3" type="ORF">A9O67_04705</name>
</gene>
<dbReference type="InterPro" id="IPR036063">
    <property type="entry name" value="Smr_dom_sf"/>
</dbReference>
<dbReference type="OrthoDB" id="9808881at2"/>
<sequence>MKVRTLADLRQIQKAMAQRAAQAAAARAAAEAARREAEERAQRDRLLFERAVGPVQRLAPHGRIEPQRPRPRPVPHQRQADERAVMQAALSDEFDVETLLHTDEHLSFRRPGIGPDVTRRLRQGHWAIQAELDLHGLRTDEARERLAAFIREAHKHGLRCVRVVHGKGLGSPGKTPVLKGRVHSWLVQKSEVLAFVQARPADGGAGALVVLLRTASHGRA</sequence>
<dbReference type="PROSITE" id="PS50828">
    <property type="entry name" value="SMR"/>
    <property type="match status" value="1"/>
</dbReference>
<dbReference type="STRING" id="1101373.A9O67_04705"/>
<evidence type="ECO:0000256" key="1">
    <source>
        <dbReference type="SAM" id="MobiDB-lite"/>
    </source>
</evidence>
<evidence type="ECO:0000259" key="2">
    <source>
        <dbReference type="PROSITE" id="PS50828"/>
    </source>
</evidence>
<dbReference type="PANTHER" id="PTHR35562">
    <property type="entry name" value="DNA ENDONUCLEASE SMRA-RELATED"/>
    <property type="match status" value="1"/>
</dbReference>
<evidence type="ECO:0000313" key="3">
    <source>
        <dbReference type="EMBL" id="OBS30346.1"/>
    </source>
</evidence>
<feature type="region of interest" description="Disordered" evidence="1">
    <location>
        <begin position="57"/>
        <end position="78"/>
    </location>
</feature>
<dbReference type="Proteomes" id="UP000091969">
    <property type="component" value="Unassembled WGS sequence"/>
</dbReference>
<organism evidence="3 4">
    <name type="scientific">Tepidimonas fonticaldi</name>
    <dbReference type="NCBI Taxonomy" id="1101373"/>
    <lineage>
        <taxon>Bacteria</taxon>
        <taxon>Pseudomonadati</taxon>
        <taxon>Pseudomonadota</taxon>
        <taxon>Betaproteobacteria</taxon>
        <taxon>Burkholderiales</taxon>
        <taxon>Tepidimonas</taxon>
    </lineage>
</organism>